<evidence type="ECO:0000256" key="1">
    <source>
        <dbReference type="ARBA" id="ARBA00005228"/>
    </source>
</evidence>
<dbReference type="InterPro" id="IPR023302">
    <property type="entry name" value="Pept_S9A_N"/>
</dbReference>
<evidence type="ECO:0000256" key="4">
    <source>
        <dbReference type="ARBA" id="ARBA00022825"/>
    </source>
</evidence>
<dbReference type="SUPFAM" id="SSF50993">
    <property type="entry name" value="Peptidase/esterase 'gauge' domain"/>
    <property type="match status" value="1"/>
</dbReference>
<feature type="domain" description="Peptidase S9A N-terminal" evidence="8">
    <location>
        <begin position="396"/>
        <end position="510"/>
    </location>
</feature>
<dbReference type="OMA" id="FHEPAKY"/>
<evidence type="ECO:0000256" key="2">
    <source>
        <dbReference type="ARBA" id="ARBA00022670"/>
    </source>
</evidence>
<gene>
    <name evidence="9" type="ORF">MICPUN_61244</name>
</gene>
<keyword evidence="2 6" id="KW-0645">Protease</keyword>
<dbReference type="EC" id="3.4.21.-" evidence="6"/>
<dbReference type="Proteomes" id="UP000002009">
    <property type="component" value="Chromosome 9"/>
</dbReference>
<evidence type="ECO:0000259" key="8">
    <source>
        <dbReference type="Pfam" id="PF02897"/>
    </source>
</evidence>
<dbReference type="EMBL" id="CP001329">
    <property type="protein sequence ID" value="ACO65808.1"/>
    <property type="molecule type" value="Genomic_DNA"/>
</dbReference>
<evidence type="ECO:0000256" key="6">
    <source>
        <dbReference type="RuleBase" id="RU368024"/>
    </source>
</evidence>
<dbReference type="SUPFAM" id="SSF53474">
    <property type="entry name" value="alpha/beta-Hydrolases"/>
    <property type="match status" value="1"/>
</dbReference>
<proteinExistence type="inferred from homology"/>
<dbReference type="InParanoid" id="C1EC00"/>
<comment type="similarity">
    <text evidence="1 6">Belongs to the peptidase S9A family.</text>
</comment>
<feature type="domain" description="Peptidase S9 prolyl oligopeptidase catalytic" evidence="7">
    <location>
        <begin position="569"/>
        <end position="786"/>
    </location>
</feature>
<reference evidence="9 10" key="1">
    <citation type="journal article" date="2009" name="Science">
        <title>Green evolution and dynamic adaptations revealed by genomes of the marine picoeukaryotes Micromonas.</title>
        <authorList>
            <person name="Worden A.Z."/>
            <person name="Lee J.H."/>
            <person name="Mock T."/>
            <person name="Rouze P."/>
            <person name="Simmons M.P."/>
            <person name="Aerts A.L."/>
            <person name="Allen A.E."/>
            <person name="Cuvelier M.L."/>
            <person name="Derelle E."/>
            <person name="Everett M.V."/>
            <person name="Foulon E."/>
            <person name="Grimwood J."/>
            <person name="Gundlach H."/>
            <person name="Henrissat B."/>
            <person name="Napoli C."/>
            <person name="McDonald S.M."/>
            <person name="Parker M.S."/>
            <person name="Rombauts S."/>
            <person name="Salamov A."/>
            <person name="Von Dassow P."/>
            <person name="Badger J.H."/>
            <person name="Coutinho P.M."/>
            <person name="Demir E."/>
            <person name="Dubchak I."/>
            <person name="Gentemann C."/>
            <person name="Eikrem W."/>
            <person name="Gready J.E."/>
            <person name="John U."/>
            <person name="Lanier W."/>
            <person name="Lindquist E.A."/>
            <person name="Lucas S."/>
            <person name="Mayer K.F."/>
            <person name="Moreau H."/>
            <person name="Not F."/>
            <person name="Otillar R."/>
            <person name="Panaud O."/>
            <person name="Pangilinan J."/>
            <person name="Paulsen I."/>
            <person name="Piegu B."/>
            <person name="Poliakov A."/>
            <person name="Robbens S."/>
            <person name="Schmutz J."/>
            <person name="Toulza E."/>
            <person name="Wyss T."/>
            <person name="Zelensky A."/>
            <person name="Zhou K."/>
            <person name="Armbrust E.V."/>
            <person name="Bhattacharya D."/>
            <person name="Goodenough U.W."/>
            <person name="Van de Peer Y."/>
            <person name="Grigoriev I.V."/>
        </authorList>
    </citation>
    <scope>NUCLEOTIDE SEQUENCE [LARGE SCALE GENOMIC DNA]</scope>
    <source>
        <strain evidence="10">RCC299 / NOUM17</strain>
    </source>
</reference>
<dbReference type="RefSeq" id="XP_002504550.1">
    <property type="nucleotide sequence ID" value="XM_002504504.1"/>
</dbReference>
<dbReference type="InterPro" id="IPR029058">
    <property type="entry name" value="AB_hydrolase_fold"/>
</dbReference>
<evidence type="ECO:0000256" key="5">
    <source>
        <dbReference type="ARBA" id="ARBA00045448"/>
    </source>
</evidence>
<dbReference type="FunCoup" id="C1EC00">
    <property type="interactions" value="1151"/>
</dbReference>
<dbReference type="PANTHER" id="PTHR11757">
    <property type="entry name" value="PROTEASE FAMILY S9A OLIGOPEPTIDASE"/>
    <property type="match status" value="1"/>
</dbReference>
<comment type="function">
    <text evidence="5">Serine peptidase whose precise substrate specificity remains unclear. Does not cleave peptides after a arginine or lysine residue. Regulates trans-Golgi network morphology and sorting by regulating the membrane binding of the AP-1 complex. May play a role in the regulation of synaptic vesicle exocytosis.</text>
</comment>
<dbReference type="OrthoDB" id="248387at2759"/>
<organism evidence="9 10">
    <name type="scientific">Micromonas commoda (strain RCC299 / NOUM17 / CCMP2709)</name>
    <name type="common">Picoplanktonic green alga</name>
    <dbReference type="NCBI Taxonomy" id="296587"/>
    <lineage>
        <taxon>Eukaryota</taxon>
        <taxon>Viridiplantae</taxon>
        <taxon>Chlorophyta</taxon>
        <taxon>Mamiellophyceae</taxon>
        <taxon>Mamiellales</taxon>
        <taxon>Mamiellaceae</taxon>
        <taxon>Micromonas</taxon>
    </lineage>
</organism>
<dbReference type="GeneID" id="8246112"/>
<keyword evidence="10" id="KW-1185">Reference proteome</keyword>
<evidence type="ECO:0000256" key="3">
    <source>
        <dbReference type="ARBA" id="ARBA00022801"/>
    </source>
</evidence>
<dbReference type="STRING" id="296587.C1EC00"/>
<dbReference type="Pfam" id="PF02897">
    <property type="entry name" value="Peptidase_S9_N"/>
    <property type="match status" value="2"/>
</dbReference>
<dbReference type="AlphaFoldDB" id="C1EC00"/>
<dbReference type="InterPro" id="IPR051543">
    <property type="entry name" value="Serine_Peptidase_S9A"/>
</dbReference>
<dbReference type="Gene3D" id="2.130.10.120">
    <property type="entry name" value="Prolyl oligopeptidase, N-terminal domain"/>
    <property type="match status" value="1"/>
</dbReference>
<dbReference type="ESTHER" id="micsr-c1ec00">
    <property type="family name" value="S9N_PREPL_Peptidase_S9"/>
</dbReference>
<name>C1EC00_MICCC</name>
<dbReference type="InterPro" id="IPR001375">
    <property type="entry name" value="Peptidase_S9_cat"/>
</dbReference>
<dbReference type="GO" id="GO:0006508">
    <property type="term" value="P:proteolysis"/>
    <property type="evidence" value="ECO:0007669"/>
    <property type="project" value="UniProtKB-KW"/>
</dbReference>
<keyword evidence="4 6" id="KW-0720">Serine protease</keyword>
<dbReference type="PANTHER" id="PTHR11757:SF19">
    <property type="entry name" value="PROLYL ENDOPEPTIDASE-LIKE"/>
    <property type="match status" value="1"/>
</dbReference>
<accession>C1EC00</accession>
<feature type="domain" description="Peptidase S9A N-terminal" evidence="8">
    <location>
        <begin position="59"/>
        <end position="370"/>
    </location>
</feature>
<dbReference type="eggNOG" id="KOG2237">
    <property type="taxonomic scope" value="Eukaryota"/>
</dbReference>
<protein>
    <recommendedName>
        <fullName evidence="6">Prolyl endopeptidase</fullName>
        <ecNumber evidence="6">3.4.21.-</ecNumber>
    </recommendedName>
</protein>
<evidence type="ECO:0000313" key="10">
    <source>
        <dbReference type="Proteomes" id="UP000002009"/>
    </source>
</evidence>
<sequence length="796" mass="87799">MVNIVKVAPIAIGAAVAARAIIRRGRGGARAASASASPPVPPVAKRVPHKVLFGVVEGENRGAKPMDPPVERNDDLFWLRDDDRKDPSIVAHLEAENAYTEAHLAHAQPLAKKVYDEIVGSIQETDDDVPFPWGDKGHTYMVRTVKGKAYPIVVRTLNDKDWETVLDVNEVAAPLKYCSVGAFRPDPSHDILAYSIDPSGYETYEVRFKDLVTGEDMPDVIKGTAGGVSWGHCDASTGHREVYYSTQDDAHRPDKVWRHVIGTDQSADTCVLHEPDELFNVGFGRTSSGRFMLIESESTETNEVHYVDITAGPGANQSLALMQPRRMGHRYYPEHRGDHWFILTNRDGKINFDLVRARLTLPSEDHWQTVPGAPGGGGEGCDGVGGGDGRPFQWSEGRTLESMCAFKDFLVLEGREGGFSAAWVLRLTEHPADSEIDDGDAHACIASWHKTSWPSQNCCVYTSVASSNLSCVGANQVFDTDVVMFSYQSLTTPKTVYAYDMRTAKSKIVKPTPVRGYNADRYATTRMEVTVRDGTKVPVSIAWRKDAKTPKGPMLLSGYGSYGVSNDPTFSREDVPLMDRGVVMAVAHIRGGGEMGRHWYEKEGKYLTKKNTFNDFVDVAEHLVATGWTSTSKLAISGRSAGGLLMGNAVNMRPELFKCVVAAVPFVDMIVSMCDPSIPLTTGEWEEWGNPNEEEYYEYMLSYGPMENIKKGPKPEVLITAGLHDPRVAYWEAAKYAARLRAANETKDSRILLKTDLAAGHFSASDRYQLYKERAYEHAFVLDSLGLSNAKPGWAK</sequence>
<dbReference type="InterPro" id="IPR002470">
    <property type="entry name" value="Peptidase_S9A"/>
</dbReference>
<evidence type="ECO:0000259" key="7">
    <source>
        <dbReference type="Pfam" id="PF00326"/>
    </source>
</evidence>
<dbReference type="Pfam" id="PF00326">
    <property type="entry name" value="Peptidase_S9"/>
    <property type="match status" value="1"/>
</dbReference>
<evidence type="ECO:0000313" key="9">
    <source>
        <dbReference type="EMBL" id="ACO65808.1"/>
    </source>
</evidence>
<keyword evidence="3 6" id="KW-0378">Hydrolase</keyword>
<dbReference type="Gene3D" id="3.40.50.1820">
    <property type="entry name" value="alpha/beta hydrolase"/>
    <property type="match status" value="1"/>
</dbReference>
<dbReference type="PRINTS" id="PR00862">
    <property type="entry name" value="PROLIGOPTASE"/>
</dbReference>
<dbReference type="KEGG" id="mis:MICPUN_61244"/>
<dbReference type="GO" id="GO:0004252">
    <property type="term" value="F:serine-type endopeptidase activity"/>
    <property type="evidence" value="ECO:0007669"/>
    <property type="project" value="UniProtKB-UniRule"/>
</dbReference>